<keyword evidence="2" id="KW-0479">Metal-binding</keyword>
<organism evidence="5">
    <name type="scientific">bioreactor metagenome</name>
    <dbReference type="NCBI Taxonomy" id="1076179"/>
    <lineage>
        <taxon>unclassified sequences</taxon>
        <taxon>metagenomes</taxon>
        <taxon>ecological metagenomes</taxon>
    </lineage>
</organism>
<dbReference type="GO" id="GO:0046872">
    <property type="term" value="F:metal ion binding"/>
    <property type="evidence" value="ECO:0007669"/>
    <property type="project" value="UniProtKB-KW"/>
</dbReference>
<protein>
    <submittedName>
        <fullName evidence="5">5'-nucleotidase SurE</fullName>
        <ecNumber evidence="5">3.1.3.5</ecNumber>
    </submittedName>
</protein>
<dbReference type="PANTHER" id="PTHR30457">
    <property type="entry name" value="5'-NUCLEOTIDASE SURE"/>
    <property type="match status" value="1"/>
</dbReference>
<feature type="domain" description="Survival protein SurE-like phosphatase/nucleotidase" evidence="4">
    <location>
        <begin position="6"/>
        <end position="197"/>
    </location>
</feature>
<dbReference type="EC" id="3.1.3.5" evidence="5"/>
<dbReference type="NCBIfam" id="TIGR00087">
    <property type="entry name" value="surE"/>
    <property type="match status" value="1"/>
</dbReference>
<dbReference type="GO" id="GO:0008253">
    <property type="term" value="F:5'-nucleotidase activity"/>
    <property type="evidence" value="ECO:0007669"/>
    <property type="project" value="UniProtKB-EC"/>
</dbReference>
<dbReference type="InterPro" id="IPR036523">
    <property type="entry name" value="SurE-like_sf"/>
</dbReference>
<dbReference type="InterPro" id="IPR002828">
    <property type="entry name" value="SurE-like_Pase/nucleotidase"/>
</dbReference>
<evidence type="ECO:0000256" key="1">
    <source>
        <dbReference type="ARBA" id="ARBA00011062"/>
    </source>
</evidence>
<dbReference type="InterPro" id="IPR030048">
    <property type="entry name" value="SurE"/>
</dbReference>
<comment type="caution">
    <text evidence="5">The sequence shown here is derived from an EMBL/GenBank/DDBJ whole genome shotgun (WGS) entry which is preliminary data.</text>
</comment>
<dbReference type="PANTHER" id="PTHR30457:SF0">
    <property type="entry name" value="PHOSPHATASE, PUTATIVE (AFU_ORTHOLOGUE AFUA_4G01070)-RELATED"/>
    <property type="match status" value="1"/>
</dbReference>
<gene>
    <name evidence="5" type="primary">surE_10</name>
    <name evidence="5" type="ORF">SDC9_32455</name>
</gene>
<comment type="similarity">
    <text evidence="1">Belongs to the SurE nucleotidase family.</text>
</comment>
<dbReference type="Gene3D" id="3.40.1210.10">
    <property type="entry name" value="Survival protein SurE-like phosphatase/nucleotidase"/>
    <property type="match status" value="1"/>
</dbReference>
<dbReference type="Pfam" id="PF01975">
    <property type="entry name" value="SurE"/>
    <property type="match status" value="1"/>
</dbReference>
<dbReference type="SUPFAM" id="SSF64167">
    <property type="entry name" value="SurE-like"/>
    <property type="match status" value="1"/>
</dbReference>
<keyword evidence="3 5" id="KW-0378">Hydrolase</keyword>
<proteinExistence type="inferred from homology"/>
<evidence type="ECO:0000256" key="2">
    <source>
        <dbReference type="ARBA" id="ARBA00022723"/>
    </source>
</evidence>
<evidence type="ECO:0000259" key="4">
    <source>
        <dbReference type="Pfam" id="PF01975"/>
    </source>
</evidence>
<dbReference type="AlphaFoldDB" id="A0A644V606"/>
<dbReference type="HAMAP" id="MF_00060">
    <property type="entry name" value="SurE"/>
    <property type="match status" value="1"/>
</dbReference>
<reference evidence="5" key="1">
    <citation type="submission" date="2019-08" db="EMBL/GenBank/DDBJ databases">
        <authorList>
            <person name="Kucharzyk K."/>
            <person name="Murdoch R.W."/>
            <person name="Higgins S."/>
            <person name="Loffler F."/>
        </authorList>
    </citation>
    <scope>NUCLEOTIDE SEQUENCE</scope>
</reference>
<evidence type="ECO:0000256" key="3">
    <source>
        <dbReference type="ARBA" id="ARBA00022801"/>
    </source>
</evidence>
<evidence type="ECO:0000313" key="5">
    <source>
        <dbReference type="EMBL" id="MPL86475.1"/>
    </source>
</evidence>
<dbReference type="NCBIfam" id="NF001491">
    <property type="entry name" value="PRK00346.2-1"/>
    <property type="match status" value="1"/>
</dbReference>
<accession>A0A644V606</accession>
<sequence length="263" mass="28771">MPRPKILLTNDDGINSGGLWAAYDALSLFADVTVVAPATQQSAVGRSISIFEPIRMNEVTMHETQAYSVEGRPTDALLLGLYGLGLRPDLVVSGINLGENISFESITTSGTVGAAMEAVNQGVPAIAYSLQMSDQGNKFADPRTHTMDFAQSKEVVTKFTRLFLKNGMPAESKLININIPAKKIEGYAVTVLGERLFETSVEQRMDPRGKPYYWINGTPIYIPEEHSDVTAIRKNYVSVTPLSMDNTAYKACSELKKMIVDIT</sequence>
<dbReference type="EMBL" id="VSSQ01000222">
    <property type="protein sequence ID" value="MPL86475.1"/>
    <property type="molecule type" value="Genomic_DNA"/>
</dbReference>
<name>A0A644V606_9ZZZZ</name>